<dbReference type="InterPro" id="IPR015287">
    <property type="entry name" value="Colicin_D_immunity_dom"/>
</dbReference>
<dbReference type="STRING" id="1141662.OOA_01230"/>
<comment type="caution">
    <text evidence="2">The sequence shown here is derived from an EMBL/GenBank/DDBJ whole genome shotgun (WGS) entry which is preliminary data.</text>
</comment>
<dbReference type="Gene3D" id="1.20.120.650">
    <property type="entry name" value="Colicin D"/>
    <property type="match status" value="1"/>
</dbReference>
<reference evidence="2 3" key="1">
    <citation type="journal article" date="2012" name="BMC Genomics">
        <title>Comparative genomics of bacteria in the genus Providencia isolated from wild Drosophila melanogaster.</title>
        <authorList>
            <person name="Galac M.R."/>
            <person name="Lazzaro B.P."/>
        </authorList>
    </citation>
    <scope>NUCLEOTIDE SEQUENCE [LARGE SCALE GENOMIC DNA]</scope>
    <source>
        <strain evidence="2 3">DSM 19968</strain>
    </source>
</reference>
<dbReference type="AlphaFoldDB" id="K8X9K2"/>
<dbReference type="OrthoDB" id="8595941at2"/>
<gene>
    <name evidence="2" type="ORF">OOA_01230</name>
</gene>
<keyword evidence="3" id="KW-1185">Reference proteome</keyword>
<dbReference type="eggNOG" id="ENOG5032YVB">
    <property type="taxonomic scope" value="Bacteria"/>
</dbReference>
<evidence type="ECO:0000259" key="1">
    <source>
        <dbReference type="Pfam" id="PF09204"/>
    </source>
</evidence>
<dbReference type="Pfam" id="PF09204">
    <property type="entry name" value="Colicin_immun"/>
    <property type="match status" value="1"/>
</dbReference>
<proteinExistence type="predicted"/>
<dbReference type="HOGENOM" id="CLU_188334_0_0_6"/>
<dbReference type="GO" id="GO:0030153">
    <property type="term" value="P:bacteriocin immunity"/>
    <property type="evidence" value="ECO:0007669"/>
    <property type="project" value="InterPro"/>
</dbReference>
<dbReference type="EMBL" id="AKKL01000002">
    <property type="protein sequence ID" value="EKT65115.1"/>
    <property type="molecule type" value="Genomic_DNA"/>
</dbReference>
<dbReference type="Proteomes" id="UP000009336">
    <property type="component" value="Unassembled WGS sequence"/>
</dbReference>
<dbReference type="GO" id="GO:0015643">
    <property type="term" value="F:toxic substance binding"/>
    <property type="evidence" value="ECO:0007669"/>
    <property type="project" value="InterPro"/>
</dbReference>
<feature type="domain" description="Colicin D immunity protein" evidence="1">
    <location>
        <begin position="1"/>
        <end position="87"/>
    </location>
</feature>
<protein>
    <submittedName>
        <fullName evidence="2">Colicin D</fullName>
    </submittedName>
</protein>
<evidence type="ECO:0000313" key="2">
    <source>
        <dbReference type="EMBL" id="EKT65115.1"/>
    </source>
</evidence>
<accession>K8X9K2</accession>
<dbReference type="RefSeq" id="WP_008910295.1">
    <property type="nucleotide sequence ID" value="NZ_KB233222.1"/>
</dbReference>
<evidence type="ECO:0000313" key="3">
    <source>
        <dbReference type="Proteomes" id="UP000009336"/>
    </source>
</evidence>
<sequence>MSFILLEFTKSYVQGRVKPETFSEAYIELYRIERDQNLLLKDNAELSEYLSSIFCIVDLYNPELDKEEYEFNDEDLFIQVSTELKKLHNKT</sequence>
<name>K8X9K2_9GAMM</name>
<dbReference type="InterPro" id="IPR036471">
    <property type="entry name" value="Colicin_D_sf"/>
</dbReference>
<dbReference type="SUPFAM" id="SSF101125">
    <property type="entry name" value="Colicin D immunity protein"/>
    <property type="match status" value="1"/>
</dbReference>
<organism evidence="2 3">
    <name type="scientific">Providencia burhodogranariea DSM 19968</name>
    <dbReference type="NCBI Taxonomy" id="1141662"/>
    <lineage>
        <taxon>Bacteria</taxon>
        <taxon>Pseudomonadati</taxon>
        <taxon>Pseudomonadota</taxon>
        <taxon>Gammaproteobacteria</taxon>
        <taxon>Enterobacterales</taxon>
        <taxon>Morganellaceae</taxon>
        <taxon>Providencia</taxon>
    </lineage>
</organism>